<dbReference type="AlphaFoldDB" id="A0A368UX77"/>
<keyword evidence="3" id="KW-1185">Reference proteome</keyword>
<proteinExistence type="predicted"/>
<dbReference type="Proteomes" id="UP000252733">
    <property type="component" value="Unassembled WGS sequence"/>
</dbReference>
<feature type="chain" id="PRO_5016918791" description="DUF1735 domain-containing protein" evidence="1">
    <location>
        <begin position="25"/>
        <end position="346"/>
    </location>
</feature>
<reference evidence="2 3" key="1">
    <citation type="submission" date="2018-07" db="EMBL/GenBank/DDBJ databases">
        <title>Freshwater and sediment microbial communities from various areas in North America, analyzing microbe dynamics in response to fracking.</title>
        <authorList>
            <person name="Lamendella R."/>
        </authorList>
    </citation>
    <scope>NUCLEOTIDE SEQUENCE [LARGE SCALE GENOMIC DNA]</scope>
    <source>
        <strain evidence="2 3">160A</strain>
    </source>
</reference>
<evidence type="ECO:0008006" key="4">
    <source>
        <dbReference type="Google" id="ProtNLM"/>
    </source>
</evidence>
<dbReference type="RefSeq" id="WP_114437210.1">
    <property type="nucleotide sequence ID" value="NZ_QPIZ01000014.1"/>
</dbReference>
<evidence type="ECO:0000313" key="3">
    <source>
        <dbReference type="Proteomes" id="UP000252733"/>
    </source>
</evidence>
<evidence type="ECO:0000313" key="2">
    <source>
        <dbReference type="EMBL" id="RCW32685.1"/>
    </source>
</evidence>
<sequence>MKKLKFVSLMIAALFMGFGFTSCEEDDSILTSGEDEEVELNIAEGDNSAVTTIYVSDLEPGATSADVTVNFTSADSKMRRLYMTQNIAGAGYEKYELEIDGLDTKGDGSIDLSSGEGYDFTFTIPFPVLSGMTEGTVEYQLWATSGRGDYRDVENSLVSGPGKVIIDYGGTNPATSPVKEYTAKILAAPLADGSSETFISLIDGELYRIDQGEEYAAYWDFGYYYGASGDIANHGPSLASTSTYEETFQVNAGTSIVDVDGIAGTSDLNNCFFALSTMSATEFDAIETTNDLEVIATPTGQSINSLEINDVIEFEDNYGNKGVIKVVDIVGTYELGDYIELDIKVQ</sequence>
<protein>
    <recommendedName>
        <fullName evidence="4">DUF1735 domain-containing protein</fullName>
    </recommendedName>
</protein>
<dbReference type="EMBL" id="QPIZ01000014">
    <property type="protein sequence ID" value="RCW32685.1"/>
    <property type="molecule type" value="Genomic_DNA"/>
</dbReference>
<evidence type="ECO:0000256" key="1">
    <source>
        <dbReference type="SAM" id="SignalP"/>
    </source>
</evidence>
<gene>
    <name evidence="2" type="ORF">DFO77_11411</name>
</gene>
<feature type="signal peptide" evidence="1">
    <location>
        <begin position="1"/>
        <end position="24"/>
    </location>
</feature>
<organism evidence="2 3">
    <name type="scientific">Marinilabilia salmonicolor</name>
    <dbReference type="NCBI Taxonomy" id="989"/>
    <lineage>
        <taxon>Bacteria</taxon>
        <taxon>Pseudomonadati</taxon>
        <taxon>Bacteroidota</taxon>
        <taxon>Bacteroidia</taxon>
        <taxon>Marinilabiliales</taxon>
        <taxon>Marinilabiliaceae</taxon>
        <taxon>Marinilabilia</taxon>
    </lineage>
</organism>
<keyword evidence="1" id="KW-0732">Signal</keyword>
<name>A0A368UX77_9BACT</name>
<dbReference type="PROSITE" id="PS51257">
    <property type="entry name" value="PROKAR_LIPOPROTEIN"/>
    <property type="match status" value="1"/>
</dbReference>
<accession>A0A368UX77</accession>
<comment type="caution">
    <text evidence="2">The sequence shown here is derived from an EMBL/GenBank/DDBJ whole genome shotgun (WGS) entry which is preliminary data.</text>
</comment>